<feature type="domain" description="EF-hand" evidence="3">
    <location>
        <begin position="558"/>
        <end position="593"/>
    </location>
</feature>
<dbReference type="PANTHER" id="PTHR23064">
    <property type="entry name" value="TROPONIN"/>
    <property type="match status" value="1"/>
</dbReference>
<dbReference type="EMBL" id="CAJZBQ010000036">
    <property type="protein sequence ID" value="CAG9324461.1"/>
    <property type="molecule type" value="Genomic_DNA"/>
</dbReference>
<dbReference type="GO" id="GO:0005509">
    <property type="term" value="F:calcium ion binding"/>
    <property type="evidence" value="ECO:0007669"/>
    <property type="project" value="InterPro"/>
</dbReference>
<feature type="region of interest" description="Disordered" evidence="2">
    <location>
        <begin position="84"/>
        <end position="123"/>
    </location>
</feature>
<evidence type="ECO:0000313" key="4">
    <source>
        <dbReference type="EMBL" id="CAG9324461.1"/>
    </source>
</evidence>
<keyword evidence="1" id="KW-0106">Calcium</keyword>
<organism evidence="4 5">
    <name type="scientific">Blepharisma stoltei</name>
    <dbReference type="NCBI Taxonomy" id="1481888"/>
    <lineage>
        <taxon>Eukaryota</taxon>
        <taxon>Sar</taxon>
        <taxon>Alveolata</taxon>
        <taxon>Ciliophora</taxon>
        <taxon>Postciliodesmatophora</taxon>
        <taxon>Heterotrichea</taxon>
        <taxon>Heterotrichida</taxon>
        <taxon>Blepharismidae</taxon>
        <taxon>Blepharisma</taxon>
    </lineage>
</organism>
<dbReference type="Gene3D" id="1.10.238.10">
    <property type="entry name" value="EF-hand"/>
    <property type="match status" value="3"/>
</dbReference>
<reference evidence="4" key="1">
    <citation type="submission" date="2021-09" db="EMBL/GenBank/DDBJ databases">
        <authorList>
            <consortium name="AG Swart"/>
            <person name="Singh M."/>
            <person name="Singh A."/>
            <person name="Seah K."/>
            <person name="Emmerich C."/>
        </authorList>
    </citation>
    <scope>NUCLEOTIDE SEQUENCE</scope>
    <source>
        <strain evidence="4">ATCC30299</strain>
    </source>
</reference>
<dbReference type="InterPro" id="IPR052591">
    <property type="entry name" value="CML21-like"/>
</dbReference>
<dbReference type="SUPFAM" id="SSF47473">
    <property type="entry name" value="EF-hand"/>
    <property type="match status" value="2"/>
</dbReference>
<evidence type="ECO:0000256" key="1">
    <source>
        <dbReference type="ARBA" id="ARBA00022837"/>
    </source>
</evidence>
<dbReference type="AlphaFoldDB" id="A0AAU9JEN5"/>
<dbReference type="InterPro" id="IPR018247">
    <property type="entry name" value="EF_Hand_1_Ca_BS"/>
</dbReference>
<dbReference type="InterPro" id="IPR011992">
    <property type="entry name" value="EF-hand-dom_pair"/>
</dbReference>
<dbReference type="PROSITE" id="PS50222">
    <property type="entry name" value="EF_HAND_2"/>
    <property type="match status" value="3"/>
</dbReference>
<evidence type="ECO:0000313" key="5">
    <source>
        <dbReference type="Proteomes" id="UP001162131"/>
    </source>
</evidence>
<evidence type="ECO:0000259" key="3">
    <source>
        <dbReference type="PROSITE" id="PS50222"/>
    </source>
</evidence>
<feature type="domain" description="EF-hand" evidence="3">
    <location>
        <begin position="594"/>
        <end position="629"/>
    </location>
</feature>
<sequence length="799" mass="92917">MGLRKPRLHMTGVSNSDIRTAPETKAERKTRLPLYESTYPYHQAQLGLSRVKSFPIMRDNPLQSQTTFYDTHHKKIKPREPIARPKTSNLEGENLFTGGDNDPYLKNPQMKANRPSHEEEKNVKKYDKYHKTKEIDNKIAIQETQLVHMDHKRTLEGKVDLKKVADIRRTMRRRYANRTDFRKIFNQWDERSLGVLRPEDVCKMVNKIGIPINLIEARVLVASANQSHTGALNLDEFMQLIFDQDDRLNVDLATLTEEDPSPDTEKKLLEMHESAVNQHTKKIQNELKIHLKEKINGLAAQFIRRDKNKSGKINFEYFANILNNMDLPTSVTNQKHWKLLYMDMGGNEGGLNYREFIGKLNDFDSRNAARLEEVGPPVNPLIQEYNKLEAEQTHGKSPKHNTMQYKGSLTIIDRQKAPVNQLDNIFQRARKIRQFLREGVESQEELNEDLAKAGFDGKVSQEQLKDFVISKLKEKQTIKITKKELEGFLSSYIYNKDGLASVPDITNNIFMEDTKAAQELHIIKRAVPPFRQTKDFDPCSDTNIKKILKEIEEKMFVQGSQRSVQIFKKFDRDGDGFITREDLEGALEVNNIVHDQRDVDDLMAFLDEEKSGHVNFREFSRHIQTNIIQSNSERLQEDSKKFMNISQPSSGFLKSQMNQTDFFNKAHETLRNQFRPDDKLIQLVSNTRYGANPPHKDTFYQHLPPVDAGMYASDEERFSAKKFHPINMGLEDKQKLAKSKEIRLQYIKNARNEINSRLSTIQEISDRKENNKIVRRSNIKEEYEMRCKLNSPFAHLQIE</sequence>
<dbReference type="PROSITE" id="PS00018">
    <property type="entry name" value="EF_HAND_1"/>
    <property type="match status" value="1"/>
</dbReference>
<accession>A0AAU9JEN5</accession>
<dbReference type="Pfam" id="PF13499">
    <property type="entry name" value="EF-hand_7"/>
    <property type="match status" value="1"/>
</dbReference>
<gene>
    <name evidence="4" type="ORF">BSTOLATCC_MIC36251</name>
</gene>
<keyword evidence="5" id="KW-1185">Reference proteome</keyword>
<dbReference type="InterPro" id="IPR002048">
    <property type="entry name" value="EF_hand_dom"/>
</dbReference>
<feature type="region of interest" description="Disordered" evidence="2">
    <location>
        <begin position="1"/>
        <end position="29"/>
    </location>
</feature>
<dbReference type="Proteomes" id="UP001162131">
    <property type="component" value="Unassembled WGS sequence"/>
</dbReference>
<feature type="domain" description="EF-hand" evidence="3">
    <location>
        <begin position="293"/>
        <end position="328"/>
    </location>
</feature>
<comment type="caution">
    <text evidence="4">The sequence shown here is derived from an EMBL/GenBank/DDBJ whole genome shotgun (WGS) entry which is preliminary data.</text>
</comment>
<name>A0AAU9JEN5_9CILI</name>
<protein>
    <recommendedName>
        <fullName evidence="3">EF-hand domain-containing protein</fullName>
    </recommendedName>
</protein>
<proteinExistence type="predicted"/>
<evidence type="ECO:0000256" key="2">
    <source>
        <dbReference type="SAM" id="MobiDB-lite"/>
    </source>
</evidence>
<dbReference type="CDD" id="cd00051">
    <property type="entry name" value="EFh"/>
    <property type="match status" value="1"/>
</dbReference>
<feature type="compositionally biased region" description="Basic and acidic residues" evidence="2">
    <location>
        <begin position="20"/>
        <end position="29"/>
    </location>
</feature>
<dbReference type="SMART" id="SM00054">
    <property type="entry name" value="EFh"/>
    <property type="match status" value="4"/>
</dbReference>